<dbReference type="Proteomes" id="UP000193307">
    <property type="component" value="Unassembled WGS sequence"/>
</dbReference>
<sequence>MSPDSMIRMANQIAAFFKTQPKIDQTQGVADHISDFWDPRMKAQLIAFVASDGTGLDEIVVQASHRL</sequence>
<dbReference type="EMBL" id="FWFW01000003">
    <property type="protein sequence ID" value="SLN30730.1"/>
    <property type="molecule type" value="Genomic_DNA"/>
</dbReference>
<dbReference type="STRING" id="658057.SAMN04488032_108141"/>
<dbReference type="InterPro" id="IPR021074">
    <property type="entry name" value="Formate_DH_dsu"/>
</dbReference>
<protein>
    <submittedName>
        <fullName evidence="1">NADH-dependent formate dehydrogenase delta subunit FdsD</fullName>
    </submittedName>
</protein>
<dbReference type="Pfam" id="PF11390">
    <property type="entry name" value="FdsD"/>
    <property type="match status" value="1"/>
</dbReference>
<proteinExistence type="predicted"/>
<evidence type="ECO:0000313" key="1">
    <source>
        <dbReference type="EMBL" id="SLN30730.1"/>
    </source>
</evidence>
<dbReference type="OrthoDB" id="7409377at2"/>
<keyword evidence="2" id="KW-1185">Reference proteome</keyword>
<dbReference type="RefSeq" id="WP_085848067.1">
    <property type="nucleotide sequence ID" value="NZ_FNZV01000008.1"/>
</dbReference>
<accession>A0A1Y5S6A4</accession>
<name>A0A1Y5S6A4_9RHOB</name>
<evidence type="ECO:0000313" key="2">
    <source>
        <dbReference type="Proteomes" id="UP000193307"/>
    </source>
</evidence>
<gene>
    <name evidence="1" type="ORF">PAM7971_01167</name>
</gene>
<dbReference type="AlphaFoldDB" id="A0A1Y5S6A4"/>
<reference evidence="1 2" key="1">
    <citation type="submission" date="2017-03" db="EMBL/GenBank/DDBJ databases">
        <authorList>
            <person name="Afonso C.L."/>
            <person name="Miller P.J."/>
            <person name="Scott M.A."/>
            <person name="Spackman E."/>
            <person name="Goraichik I."/>
            <person name="Dimitrov K.M."/>
            <person name="Suarez D.L."/>
            <person name="Swayne D.E."/>
        </authorList>
    </citation>
    <scope>NUCLEOTIDE SEQUENCE [LARGE SCALE GENOMIC DNA]</scope>
    <source>
        <strain evidence="1 2">CECT 7971</strain>
    </source>
</reference>
<organism evidence="1 2">
    <name type="scientific">Pacificibacter marinus</name>
    <dbReference type="NCBI Taxonomy" id="658057"/>
    <lineage>
        <taxon>Bacteria</taxon>
        <taxon>Pseudomonadati</taxon>
        <taxon>Pseudomonadota</taxon>
        <taxon>Alphaproteobacteria</taxon>
        <taxon>Rhodobacterales</taxon>
        <taxon>Roseobacteraceae</taxon>
        <taxon>Pacificibacter</taxon>
    </lineage>
</organism>